<reference evidence="2" key="1">
    <citation type="submission" date="2023-06" db="EMBL/GenBank/DDBJ databases">
        <title>Black Yeasts Isolated from many extreme environments.</title>
        <authorList>
            <person name="Coleine C."/>
            <person name="Stajich J.E."/>
            <person name="Selbmann L."/>
        </authorList>
    </citation>
    <scope>NUCLEOTIDE SEQUENCE</scope>
    <source>
        <strain evidence="2">CCFEE 5200</strain>
    </source>
</reference>
<dbReference type="EMBL" id="JAUJLE010000050">
    <property type="protein sequence ID" value="KAK0996109.1"/>
    <property type="molecule type" value="Genomic_DNA"/>
</dbReference>
<evidence type="ECO:0000313" key="3">
    <source>
        <dbReference type="Proteomes" id="UP001175353"/>
    </source>
</evidence>
<name>A0AAN6QW63_9PEZI</name>
<dbReference type="InterPro" id="IPR016040">
    <property type="entry name" value="NAD(P)-bd_dom"/>
</dbReference>
<dbReference type="SUPFAM" id="SSF51735">
    <property type="entry name" value="NAD(P)-binding Rossmann-fold domains"/>
    <property type="match status" value="1"/>
</dbReference>
<dbReference type="InterPro" id="IPR036291">
    <property type="entry name" value="NAD(P)-bd_dom_sf"/>
</dbReference>
<dbReference type="Proteomes" id="UP001175353">
    <property type="component" value="Unassembled WGS sequence"/>
</dbReference>
<keyword evidence="3" id="KW-1185">Reference proteome</keyword>
<proteinExistence type="predicted"/>
<evidence type="ECO:0000259" key="1">
    <source>
        <dbReference type="Pfam" id="PF13460"/>
    </source>
</evidence>
<gene>
    <name evidence="2" type="ORF">LTR91_007082</name>
</gene>
<evidence type="ECO:0000313" key="2">
    <source>
        <dbReference type="EMBL" id="KAK0996109.1"/>
    </source>
</evidence>
<dbReference type="AlphaFoldDB" id="A0AAN6QW63"/>
<sequence>MRAKLAADRSLVVENGRIGLEYTIVRPEGLSNDPRKGKVAAGKVHLDAMISREDVAAIVVECLKKDGTKGLAINCVGGDTPIVDAVAEVANSKIDAFAGRY</sequence>
<dbReference type="Pfam" id="PF13460">
    <property type="entry name" value="NAD_binding_10"/>
    <property type="match status" value="1"/>
</dbReference>
<accession>A0AAN6QW63</accession>
<organism evidence="2 3">
    <name type="scientific">Friedmanniomyces endolithicus</name>
    <dbReference type="NCBI Taxonomy" id="329885"/>
    <lineage>
        <taxon>Eukaryota</taxon>
        <taxon>Fungi</taxon>
        <taxon>Dikarya</taxon>
        <taxon>Ascomycota</taxon>
        <taxon>Pezizomycotina</taxon>
        <taxon>Dothideomycetes</taxon>
        <taxon>Dothideomycetidae</taxon>
        <taxon>Mycosphaerellales</taxon>
        <taxon>Teratosphaeriaceae</taxon>
        <taxon>Friedmanniomyces</taxon>
    </lineage>
</organism>
<dbReference type="Gene3D" id="3.40.50.720">
    <property type="entry name" value="NAD(P)-binding Rossmann-like Domain"/>
    <property type="match status" value="1"/>
</dbReference>
<protein>
    <recommendedName>
        <fullName evidence="1">NAD(P)-binding domain-containing protein</fullName>
    </recommendedName>
</protein>
<comment type="caution">
    <text evidence="2">The sequence shown here is derived from an EMBL/GenBank/DDBJ whole genome shotgun (WGS) entry which is preliminary data.</text>
</comment>
<feature type="domain" description="NAD(P)-binding" evidence="1">
    <location>
        <begin position="2"/>
        <end position="65"/>
    </location>
</feature>